<keyword evidence="1" id="KW-0812">Transmembrane</keyword>
<name>A0A5N6UAP8_ASPTM</name>
<sequence>MEQEGTIVSTSMAPVDNNRVGEGRLCRRFFGCCWMPIVRRGCLLGLAWFHSVLVLKFAVIIT</sequence>
<evidence type="ECO:0008006" key="4">
    <source>
        <dbReference type="Google" id="ProtNLM"/>
    </source>
</evidence>
<accession>A0A5N6UAP8</accession>
<dbReference type="Proteomes" id="UP000326950">
    <property type="component" value="Unassembled WGS sequence"/>
</dbReference>
<keyword evidence="1" id="KW-1133">Transmembrane helix</keyword>
<gene>
    <name evidence="2" type="ORF">BDV40DRAFT_283202</name>
</gene>
<feature type="transmembrane region" description="Helical" evidence="1">
    <location>
        <begin position="43"/>
        <end position="61"/>
    </location>
</feature>
<protein>
    <recommendedName>
        <fullName evidence="4">Transmembrane protein</fullName>
    </recommendedName>
</protein>
<dbReference type="OrthoDB" id="10381600at2759"/>
<dbReference type="EMBL" id="ML738816">
    <property type="protein sequence ID" value="KAE8155666.1"/>
    <property type="molecule type" value="Genomic_DNA"/>
</dbReference>
<proteinExistence type="predicted"/>
<dbReference type="AlphaFoldDB" id="A0A5N6UAP8"/>
<organism evidence="2 3">
    <name type="scientific">Aspergillus tamarii</name>
    <dbReference type="NCBI Taxonomy" id="41984"/>
    <lineage>
        <taxon>Eukaryota</taxon>
        <taxon>Fungi</taxon>
        <taxon>Dikarya</taxon>
        <taxon>Ascomycota</taxon>
        <taxon>Pezizomycotina</taxon>
        <taxon>Eurotiomycetes</taxon>
        <taxon>Eurotiomycetidae</taxon>
        <taxon>Eurotiales</taxon>
        <taxon>Aspergillaceae</taxon>
        <taxon>Aspergillus</taxon>
        <taxon>Aspergillus subgen. Circumdati</taxon>
    </lineage>
</organism>
<reference evidence="2 3" key="1">
    <citation type="submission" date="2019-04" db="EMBL/GenBank/DDBJ databases">
        <title>Friends and foes A comparative genomics study of 23 Aspergillus species from section Flavi.</title>
        <authorList>
            <consortium name="DOE Joint Genome Institute"/>
            <person name="Kjaerbolling I."/>
            <person name="Vesth T."/>
            <person name="Frisvad J.C."/>
            <person name="Nybo J.L."/>
            <person name="Theobald S."/>
            <person name="Kildgaard S."/>
            <person name="Isbrandt T."/>
            <person name="Kuo A."/>
            <person name="Sato A."/>
            <person name="Lyhne E.K."/>
            <person name="Kogle M.E."/>
            <person name="Wiebenga A."/>
            <person name="Kun R.S."/>
            <person name="Lubbers R.J."/>
            <person name="Makela M.R."/>
            <person name="Barry K."/>
            <person name="Chovatia M."/>
            <person name="Clum A."/>
            <person name="Daum C."/>
            <person name="Haridas S."/>
            <person name="He G."/>
            <person name="LaButti K."/>
            <person name="Lipzen A."/>
            <person name="Mondo S."/>
            <person name="Riley R."/>
            <person name="Salamov A."/>
            <person name="Simmons B.A."/>
            <person name="Magnuson J.K."/>
            <person name="Henrissat B."/>
            <person name="Mortensen U.H."/>
            <person name="Larsen T.O."/>
            <person name="Devries R.P."/>
            <person name="Grigoriev I.V."/>
            <person name="Machida M."/>
            <person name="Baker S.E."/>
            <person name="Andersen M.R."/>
        </authorList>
    </citation>
    <scope>NUCLEOTIDE SEQUENCE [LARGE SCALE GENOMIC DNA]</scope>
    <source>
        <strain evidence="2 3">CBS 117626</strain>
    </source>
</reference>
<keyword evidence="3" id="KW-1185">Reference proteome</keyword>
<evidence type="ECO:0000313" key="2">
    <source>
        <dbReference type="EMBL" id="KAE8155666.1"/>
    </source>
</evidence>
<keyword evidence="1" id="KW-0472">Membrane</keyword>
<evidence type="ECO:0000256" key="1">
    <source>
        <dbReference type="SAM" id="Phobius"/>
    </source>
</evidence>
<evidence type="ECO:0000313" key="3">
    <source>
        <dbReference type="Proteomes" id="UP000326950"/>
    </source>
</evidence>